<evidence type="ECO:0000259" key="5">
    <source>
        <dbReference type="Pfam" id="PF00136"/>
    </source>
</evidence>
<evidence type="ECO:0000313" key="7">
    <source>
        <dbReference type="RefSeq" id="XP_011632045.1"/>
    </source>
</evidence>
<accession>A0A6I9W132</accession>
<dbReference type="GO" id="GO:1902975">
    <property type="term" value="P:mitotic DNA replication initiation"/>
    <property type="evidence" value="ECO:0007669"/>
    <property type="project" value="TreeGrafter"/>
</dbReference>
<organism evidence="6 7">
    <name type="scientific">Pogonomyrmex barbatus</name>
    <name type="common">red harvester ant</name>
    <dbReference type="NCBI Taxonomy" id="144034"/>
    <lineage>
        <taxon>Eukaryota</taxon>
        <taxon>Metazoa</taxon>
        <taxon>Ecdysozoa</taxon>
        <taxon>Arthropoda</taxon>
        <taxon>Hexapoda</taxon>
        <taxon>Insecta</taxon>
        <taxon>Pterygota</taxon>
        <taxon>Neoptera</taxon>
        <taxon>Endopterygota</taxon>
        <taxon>Hymenoptera</taxon>
        <taxon>Apocrita</taxon>
        <taxon>Aculeata</taxon>
        <taxon>Formicoidea</taxon>
        <taxon>Formicidae</taxon>
        <taxon>Myrmicinae</taxon>
        <taxon>Pogonomyrmex</taxon>
    </lineage>
</organism>
<keyword evidence="4" id="KW-0239">DNA-directed DNA polymerase</keyword>
<dbReference type="RefSeq" id="XP_011632045.1">
    <property type="nucleotide sequence ID" value="XM_011633743.1"/>
</dbReference>
<keyword evidence="6" id="KW-1185">Reference proteome</keyword>
<evidence type="ECO:0000256" key="4">
    <source>
        <dbReference type="ARBA" id="ARBA00022932"/>
    </source>
</evidence>
<proteinExistence type="predicted"/>
<evidence type="ECO:0000256" key="2">
    <source>
        <dbReference type="ARBA" id="ARBA00022679"/>
    </source>
</evidence>
<dbReference type="PANTHER" id="PTHR45861">
    <property type="entry name" value="DNA POLYMERASE ALPHA CATALYTIC SUBUNIT"/>
    <property type="match status" value="1"/>
</dbReference>
<dbReference type="InterPro" id="IPR006134">
    <property type="entry name" value="DNA-dir_DNA_pol_B_multi_dom"/>
</dbReference>
<dbReference type="GO" id="GO:0003697">
    <property type="term" value="F:single-stranded DNA binding"/>
    <property type="evidence" value="ECO:0007669"/>
    <property type="project" value="TreeGrafter"/>
</dbReference>
<dbReference type="GO" id="GO:0000166">
    <property type="term" value="F:nucleotide binding"/>
    <property type="evidence" value="ECO:0007669"/>
    <property type="project" value="InterPro"/>
</dbReference>
<gene>
    <name evidence="7" type="primary">LOC105423829</name>
</gene>
<dbReference type="SUPFAM" id="SSF56672">
    <property type="entry name" value="DNA/RNA polymerases"/>
    <property type="match status" value="1"/>
</dbReference>
<dbReference type="InterPro" id="IPR017964">
    <property type="entry name" value="DNA-dir_DNA_pol_B_CS"/>
</dbReference>
<dbReference type="Pfam" id="PF00136">
    <property type="entry name" value="DNA_pol_B"/>
    <property type="match status" value="1"/>
</dbReference>
<dbReference type="GO" id="GO:0005658">
    <property type="term" value="C:alpha DNA polymerase:primase complex"/>
    <property type="evidence" value="ECO:0007669"/>
    <property type="project" value="TreeGrafter"/>
</dbReference>
<reference evidence="7" key="1">
    <citation type="submission" date="2025-08" db="UniProtKB">
        <authorList>
            <consortium name="RefSeq"/>
        </authorList>
    </citation>
    <scope>IDENTIFICATION</scope>
</reference>
<sequence length="109" mass="12875">MMLHLAALGGHYKQLNAGRFSKTRNTIYGDTDSLMINTNILEYDDVFSIGRKIMRKINNRYKKVEFDGDIDGVFRYLLLLQKKNMLRLQCRNCQTVRYSWHKNIKVSIL</sequence>
<dbReference type="GO" id="GO:0003887">
    <property type="term" value="F:DNA-directed DNA polymerase activity"/>
    <property type="evidence" value="ECO:0007669"/>
    <property type="project" value="UniProtKB-KW"/>
</dbReference>
<dbReference type="InterPro" id="IPR023211">
    <property type="entry name" value="DNA_pol_palm_dom_sf"/>
</dbReference>
<evidence type="ECO:0000256" key="1">
    <source>
        <dbReference type="ARBA" id="ARBA00012417"/>
    </source>
</evidence>
<dbReference type="GO" id="GO:0006273">
    <property type="term" value="P:lagging strand elongation"/>
    <property type="evidence" value="ECO:0007669"/>
    <property type="project" value="TreeGrafter"/>
</dbReference>
<name>A0A6I9W132_9HYME</name>
<dbReference type="GeneID" id="105423829"/>
<dbReference type="OrthoDB" id="6755010at2759"/>
<dbReference type="GO" id="GO:0003688">
    <property type="term" value="F:DNA replication origin binding"/>
    <property type="evidence" value="ECO:0007669"/>
    <property type="project" value="TreeGrafter"/>
</dbReference>
<dbReference type="EC" id="2.7.7.7" evidence="1"/>
<dbReference type="GO" id="GO:0006272">
    <property type="term" value="P:leading strand elongation"/>
    <property type="evidence" value="ECO:0007669"/>
    <property type="project" value="TreeGrafter"/>
</dbReference>
<feature type="domain" description="DNA-directed DNA polymerase family B multifunctional" evidence="5">
    <location>
        <begin position="25"/>
        <end position="92"/>
    </location>
</feature>
<dbReference type="AlphaFoldDB" id="A0A6I9W132"/>
<dbReference type="Proteomes" id="UP000504615">
    <property type="component" value="Unplaced"/>
</dbReference>
<keyword evidence="2" id="KW-0808">Transferase</keyword>
<dbReference type="InterPro" id="IPR043502">
    <property type="entry name" value="DNA/RNA_pol_sf"/>
</dbReference>
<dbReference type="KEGG" id="pbar:105423829"/>
<keyword evidence="3" id="KW-0548">Nucleotidyltransferase</keyword>
<evidence type="ECO:0000313" key="6">
    <source>
        <dbReference type="Proteomes" id="UP000504615"/>
    </source>
</evidence>
<dbReference type="PANTHER" id="PTHR45861:SF1">
    <property type="entry name" value="DNA POLYMERASE ALPHA CATALYTIC SUBUNIT"/>
    <property type="match status" value="1"/>
</dbReference>
<evidence type="ECO:0000256" key="3">
    <source>
        <dbReference type="ARBA" id="ARBA00022695"/>
    </source>
</evidence>
<dbReference type="Gene3D" id="3.90.1600.10">
    <property type="entry name" value="Palm domain of DNA polymerase"/>
    <property type="match status" value="1"/>
</dbReference>
<dbReference type="PROSITE" id="PS00116">
    <property type="entry name" value="DNA_POLYMERASE_B"/>
    <property type="match status" value="1"/>
</dbReference>
<dbReference type="GO" id="GO:0003682">
    <property type="term" value="F:chromatin binding"/>
    <property type="evidence" value="ECO:0007669"/>
    <property type="project" value="TreeGrafter"/>
</dbReference>
<protein>
    <recommendedName>
        <fullName evidence="1">DNA-directed DNA polymerase</fullName>
        <ecNumber evidence="1">2.7.7.7</ecNumber>
    </recommendedName>
</protein>